<sequence length="165" mass="18800">MLFSSHTLEEVFLCRYSLNLPVPLRRGNWLKLKSLCGIYLYVPSQSQRFVVFVAVANRFGERTHFFLPNSRVPRRTQFNPDPNQLSSDETAGPTNTTVESAVNAQPQNKGESHCAIRTTSPLHNPDPQTESQSYFLAAPTQRSIADERCQTSKRTRTWRLACRVD</sequence>
<feature type="compositionally biased region" description="Polar residues" evidence="1">
    <location>
        <begin position="117"/>
        <end position="130"/>
    </location>
</feature>
<proteinExistence type="predicted"/>
<organism evidence="2">
    <name type="scientific">Culex pipiens</name>
    <name type="common">House mosquito</name>
    <dbReference type="NCBI Taxonomy" id="7175"/>
    <lineage>
        <taxon>Eukaryota</taxon>
        <taxon>Metazoa</taxon>
        <taxon>Ecdysozoa</taxon>
        <taxon>Arthropoda</taxon>
        <taxon>Hexapoda</taxon>
        <taxon>Insecta</taxon>
        <taxon>Pterygota</taxon>
        <taxon>Neoptera</taxon>
        <taxon>Endopterygota</taxon>
        <taxon>Diptera</taxon>
        <taxon>Nematocera</taxon>
        <taxon>Culicoidea</taxon>
        <taxon>Culicidae</taxon>
        <taxon>Culicinae</taxon>
        <taxon>Culicini</taxon>
        <taxon>Culex</taxon>
        <taxon>Culex</taxon>
    </lineage>
</organism>
<reference evidence="2" key="1">
    <citation type="submission" date="2021-05" db="EMBL/GenBank/DDBJ databases">
        <authorList>
            <person name="Alioto T."/>
            <person name="Alioto T."/>
            <person name="Gomez Garrido J."/>
        </authorList>
    </citation>
    <scope>NUCLEOTIDE SEQUENCE</scope>
</reference>
<dbReference type="EMBL" id="HBUE01217401">
    <property type="protein sequence ID" value="CAG6537750.1"/>
    <property type="molecule type" value="Transcribed_RNA"/>
</dbReference>
<name>A0A8D8P5Q3_CULPI</name>
<feature type="region of interest" description="Disordered" evidence="1">
    <location>
        <begin position="71"/>
        <end position="130"/>
    </location>
</feature>
<evidence type="ECO:0000313" key="2">
    <source>
        <dbReference type="EMBL" id="CAG6589761.1"/>
    </source>
</evidence>
<protein>
    <submittedName>
        <fullName evidence="2">(northern house mosquito) hypothetical protein</fullName>
    </submittedName>
</protein>
<evidence type="ECO:0000256" key="1">
    <source>
        <dbReference type="SAM" id="MobiDB-lite"/>
    </source>
</evidence>
<dbReference type="EMBL" id="HBUE01323959">
    <property type="protein sequence ID" value="CAG6589761.1"/>
    <property type="molecule type" value="Transcribed_RNA"/>
</dbReference>
<feature type="compositionally biased region" description="Polar residues" evidence="1">
    <location>
        <begin position="76"/>
        <end position="109"/>
    </location>
</feature>
<accession>A0A8D8P5Q3</accession>
<dbReference type="AlphaFoldDB" id="A0A8D8P5Q3"/>